<comment type="caution">
    <text evidence="2">The sequence shown here is derived from an EMBL/GenBank/DDBJ whole genome shotgun (WGS) entry which is preliminary data.</text>
</comment>
<dbReference type="AlphaFoldDB" id="A0A9R1UCQ6"/>
<organism evidence="2 3">
    <name type="scientific">Lactuca sativa</name>
    <name type="common">Garden lettuce</name>
    <dbReference type="NCBI Taxonomy" id="4236"/>
    <lineage>
        <taxon>Eukaryota</taxon>
        <taxon>Viridiplantae</taxon>
        <taxon>Streptophyta</taxon>
        <taxon>Embryophyta</taxon>
        <taxon>Tracheophyta</taxon>
        <taxon>Spermatophyta</taxon>
        <taxon>Magnoliopsida</taxon>
        <taxon>eudicotyledons</taxon>
        <taxon>Gunneridae</taxon>
        <taxon>Pentapetalae</taxon>
        <taxon>asterids</taxon>
        <taxon>campanulids</taxon>
        <taxon>Asterales</taxon>
        <taxon>Asteraceae</taxon>
        <taxon>Cichorioideae</taxon>
        <taxon>Cichorieae</taxon>
        <taxon>Lactucinae</taxon>
        <taxon>Lactuca</taxon>
    </lineage>
</organism>
<reference evidence="2 3" key="1">
    <citation type="journal article" date="2017" name="Nat. Commun.">
        <title>Genome assembly with in vitro proximity ligation data and whole-genome triplication in lettuce.</title>
        <authorList>
            <person name="Reyes-Chin-Wo S."/>
            <person name="Wang Z."/>
            <person name="Yang X."/>
            <person name="Kozik A."/>
            <person name="Arikit S."/>
            <person name="Song C."/>
            <person name="Xia L."/>
            <person name="Froenicke L."/>
            <person name="Lavelle D.O."/>
            <person name="Truco M.J."/>
            <person name="Xia R."/>
            <person name="Zhu S."/>
            <person name="Xu C."/>
            <person name="Xu H."/>
            <person name="Xu X."/>
            <person name="Cox K."/>
            <person name="Korf I."/>
            <person name="Meyers B.C."/>
            <person name="Michelmore R.W."/>
        </authorList>
    </citation>
    <scope>NUCLEOTIDE SEQUENCE [LARGE SCALE GENOMIC DNA]</scope>
    <source>
        <strain evidence="3">cv. Salinas</strain>
        <tissue evidence="2">Seedlings</tissue>
    </source>
</reference>
<evidence type="ECO:0000313" key="3">
    <source>
        <dbReference type="Proteomes" id="UP000235145"/>
    </source>
</evidence>
<sequence>MGDNGGGNQAMKASADSMLTVADKAPLTFKRKVRSDLDVKLAKPCMLLLQFFVQFERSEFDLRSNCNLARAIAAPDWDNVDGSWGCHKHHNMSVLQQHVAFFDQDDNGIIYPSETFKGMQLISPLQSTYHFHLQFMIL</sequence>
<evidence type="ECO:0000313" key="2">
    <source>
        <dbReference type="EMBL" id="KAJ0184726.1"/>
    </source>
</evidence>
<keyword evidence="3" id="KW-1185">Reference proteome</keyword>
<proteinExistence type="inferred from homology"/>
<dbReference type="Pfam" id="PF05042">
    <property type="entry name" value="Caleosin"/>
    <property type="match status" value="1"/>
</dbReference>
<dbReference type="PANTHER" id="PTHR31495:SF20">
    <property type="entry name" value="CALEOSIN-RELATED FAMILY PROTEIN"/>
    <property type="match status" value="1"/>
</dbReference>
<gene>
    <name evidence="2" type="ORF">LSAT_V11C900473850</name>
</gene>
<dbReference type="EMBL" id="NBSK02000009">
    <property type="protein sequence ID" value="KAJ0184726.1"/>
    <property type="molecule type" value="Genomic_DNA"/>
</dbReference>
<dbReference type="PANTHER" id="PTHR31495">
    <property type="entry name" value="PEROXYGENASE 3-RELATED"/>
    <property type="match status" value="1"/>
</dbReference>
<dbReference type="Proteomes" id="UP000235145">
    <property type="component" value="Unassembled WGS sequence"/>
</dbReference>
<name>A0A9R1UCQ6_LACSA</name>
<protein>
    <recommendedName>
        <fullName evidence="4">EF-hand domain-containing protein</fullName>
    </recommendedName>
</protein>
<evidence type="ECO:0000256" key="1">
    <source>
        <dbReference type="ARBA" id="ARBA00006765"/>
    </source>
</evidence>
<accession>A0A9R1UCQ6</accession>
<evidence type="ECO:0008006" key="4">
    <source>
        <dbReference type="Google" id="ProtNLM"/>
    </source>
</evidence>
<dbReference type="InterPro" id="IPR007736">
    <property type="entry name" value="Caleosin-related"/>
</dbReference>
<comment type="similarity">
    <text evidence="1">Belongs to the caleosin family.</text>
</comment>